<dbReference type="AlphaFoldDB" id="A0A2A5T2E4"/>
<keyword evidence="3" id="KW-1185">Reference proteome</keyword>
<accession>A0A2A5T2E4</accession>
<dbReference type="Proteomes" id="UP000219020">
    <property type="component" value="Unassembled WGS sequence"/>
</dbReference>
<evidence type="ECO:0000313" key="3">
    <source>
        <dbReference type="Proteomes" id="UP000219020"/>
    </source>
</evidence>
<feature type="domain" description="Transposase DDE" evidence="1">
    <location>
        <begin position="1"/>
        <end position="77"/>
    </location>
</feature>
<dbReference type="Pfam" id="PF13612">
    <property type="entry name" value="DDE_Tnp_1_3"/>
    <property type="match status" value="1"/>
</dbReference>
<proteinExistence type="predicted"/>
<gene>
    <name evidence="2" type="ORF">BTN49_2029</name>
</gene>
<organism evidence="2 3">
    <name type="scientific">Candidatus Enterovibrio escicola</name>
    <dbReference type="NCBI Taxonomy" id="1927127"/>
    <lineage>
        <taxon>Bacteria</taxon>
        <taxon>Pseudomonadati</taxon>
        <taxon>Pseudomonadota</taxon>
        <taxon>Gammaproteobacteria</taxon>
        <taxon>Vibrionales</taxon>
        <taxon>Vibrionaceae</taxon>
        <taxon>Enterovibrio</taxon>
    </lineage>
</organism>
<comment type="caution">
    <text evidence="2">The sequence shown here is derived from an EMBL/GenBank/DDBJ whole genome shotgun (WGS) entry which is preliminary data.</text>
</comment>
<evidence type="ECO:0000313" key="2">
    <source>
        <dbReference type="EMBL" id="PCS22300.1"/>
    </source>
</evidence>
<sequence>MTTANLDDRKPVSEMADEFWGCLYGNKGYISGPLELELANKGVTPITDMKKNMKPKVMKLWDRLMLRKRCIIETVFD</sequence>
<name>A0A2A5T2E4_9GAMM</name>
<dbReference type="InterPro" id="IPR025668">
    <property type="entry name" value="Tnp_DDE_dom"/>
</dbReference>
<dbReference type="EMBL" id="NBYY01000022">
    <property type="protein sequence ID" value="PCS22300.1"/>
    <property type="molecule type" value="Genomic_DNA"/>
</dbReference>
<evidence type="ECO:0000259" key="1">
    <source>
        <dbReference type="Pfam" id="PF13612"/>
    </source>
</evidence>
<reference evidence="3" key="1">
    <citation type="submission" date="2017-04" db="EMBL/GenBank/DDBJ databases">
        <title>Genome evolution of the luminous symbionts of deep sea anglerfish.</title>
        <authorList>
            <person name="Hendry T.A."/>
        </authorList>
    </citation>
    <scope>NUCLEOTIDE SEQUENCE [LARGE SCALE GENOMIC DNA]</scope>
</reference>
<protein>
    <submittedName>
        <fullName evidence="2">Mobile element protein</fullName>
    </submittedName>
</protein>